<dbReference type="PROSITE" id="PS00036">
    <property type="entry name" value="BZIP_BASIC"/>
    <property type="match status" value="1"/>
</dbReference>
<feature type="non-terminal residue" evidence="8">
    <location>
        <position position="120"/>
    </location>
</feature>
<evidence type="ECO:0000256" key="1">
    <source>
        <dbReference type="ARBA" id="ARBA00004123"/>
    </source>
</evidence>
<dbReference type="SMART" id="SM00338">
    <property type="entry name" value="BRLZ"/>
    <property type="match status" value="1"/>
</dbReference>
<evidence type="ECO:0000256" key="2">
    <source>
        <dbReference type="ARBA" id="ARBA00023015"/>
    </source>
</evidence>
<dbReference type="CDD" id="cd14702">
    <property type="entry name" value="bZIP_plant_GBF1"/>
    <property type="match status" value="1"/>
</dbReference>
<keyword evidence="3" id="KW-0238">DNA-binding</keyword>
<dbReference type="GO" id="GO:0000976">
    <property type="term" value="F:transcription cis-regulatory region binding"/>
    <property type="evidence" value="ECO:0007669"/>
    <property type="project" value="TreeGrafter"/>
</dbReference>
<dbReference type="OrthoDB" id="551672at2759"/>
<dbReference type="GO" id="GO:0045893">
    <property type="term" value="P:positive regulation of DNA-templated transcription"/>
    <property type="evidence" value="ECO:0007669"/>
    <property type="project" value="TreeGrafter"/>
</dbReference>
<dbReference type="FunFam" id="1.20.5.170:FF:000020">
    <property type="entry name" value="BZIP transcription factor"/>
    <property type="match status" value="1"/>
</dbReference>
<evidence type="ECO:0000256" key="4">
    <source>
        <dbReference type="ARBA" id="ARBA00023163"/>
    </source>
</evidence>
<dbReference type="AlphaFoldDB" id="S8DP14"/>
<evidence type="ECO:0000256" key="3">
    <source>
        <dbReference type="ARBA" id="ARBA00023125"/>
    </source>
</evidence>
<keyword evidence="9" id="KW-1185">Reference proteome</keyword>
<evidence type="ECO:0000256" key="5">
    <source>
        <dbReference type="ARBA" id="ARBA00023242"/>
    </source>
</evidence>
<keyword evidence="5" id="KW-0539">Nucleus</keyword>
<dbReference type="GO" id="GO:0046982">
    <property type="term" value="F:protein heterodimerization activity"/>
    <property type="evidence" value="ECO:0007669"/>
    <property type="project" value="UniProtKB-ARBA"/>
</dbReference>
<keyword evidence="2" id="KW-0805">Transcription regulation</keyword>
<feature type="region of interest" description="Disordered" evidence="6">
    <location>
        <begin position="10"/>
        <end position="55"/>
    </location>
</feature>
<dbReference type="InterPro" id="IPR046347">
    <property type="entry name" value="bZIP_sf"/>
</dbReference>
<comment type="caution">
    <text evidence="8">The sequence shown here is derived from an EMBL/GenBank/DDBJ whole genome shotgun (WGS) entry which is preliminary data.</text>
</comment>
<accession>S8DP14</accession>
<organism evidence="8 9">
    <name type="scientific">Genlisea aurea</name>
    <dbReference type="NCBI Taxonomy" id="192259"/>
    <lineage>
        <taxon>Eukaryota</taxon>
        <taxon>Viridiplantae</taxon>
        <taxon>Streptophyta</taxon>
        <taxon>Embryophyta</taxon>
        <taxon>Tracheophyta</taxon>
        <taxon>Spermatophyta</taxon>
        <taxon>Magnoliopsida</taxon>
        <taxon>eudicotyledons</taxon>
        <taxon>Gunneridae</taxon>
        <taxon>Pentapetalae</taxon>
        <taxon>asterids</taxon>
        <taxon>lamiids</taxon>
        <taxon>Lamiales</taxon>
        <taxon>Lentibulariaceae</taxon>
        <taxon>Genlisea</taxon>
    </lineage>
</organism>
<dbReference type="GO" id="GO:0005634">
    <property type="term" value="C:nucleus"/>
    <property type="evidence" value="ECO:0007669"/>
    <property type="project" value="UniProtKB-SubCell"/>
</dbReference>
<keyword evidence="4" id="KW-0804">Transcription</keyword>
<dbReference type="InterPro" id="IPR004827">
    <property type="entry name" value="bZIP"/>
</dbReference>
<evidence type="ECO:0000313" key="9">
    <source>
        <dbReference type="Proteomes" id="UP000015453"/>
    </source>
</evidence>
<dbReference type="PANTHER" id="PTHR45764:SF45">
    <property type="entry name" value="BZIP DOMAIN-CONTAINING PROTEIN"/>
    <property type="match status" value="1"/>
</dbReference>
<evidence type="ECO:0000259" key="7">
    <source>
        <dbReference type="PROSITE" id="PS50217"/>
    </source>
</evidence>
<gene>
    <name evidence="8" type="ORF">M569_10008</name>
</gene>
<evidence type="ECO:0000313" key="8">
    <source>
        <dbReference type="EMBL" id="EPS64773.1"/>
    </source>
</evidence>
<dbReference type="PANTHER" id="PTHR45764">
    <property type="entry name" value="BZIP TRANSCRIPTION FACTOR 44"/>
    <property type="match status" value="1"/>
</dbReference>
<sequence length="120" mass="14124">PFEIHDIFSFLDSDSPPPENPASSTSAAAAAEDRRRRRMISNRESAKRSRIRKKQHAEDVVSEWNRLQVENRGLKNRLCAFDWHRRSARIDSESLVHESTRLRIRLDGLRRLLQHRAQQQ</sequence>
<proteinExistence type="predicted"/>
<comment type="subcellular location">
    <subcellularLocation>
        <location evidence="1">Nucleus</location>
    </subcellularLocation>
</comment>
<dbReference type="InterPro" id="IPR045314">
    <property type="entry name" value="bZIP_plant_GBF1"/>
</dbReference>
<dbReference type="Gene3D" id="1.20.5.170">
    <property type="match status" value="1"/>
</dbReference>
<dbReference type="GO" id="GO:0003700">
    <property type="term" value="F:DNA-binding transcription factor activity"/>
    <property type="evidence" value="ECO:0007669"/>
    <property type="project" value="InterPro"/>
</dbReference>
<reference evidence="8 9" key="1">
    <citation type="journal article" date="2013" name="BMC Genomics">
        <title>The miniature genome of a carnivorous plant Genlisea aurea contains a low number of genes and short non-coding sequences.</title>
        <authorList>
            <person name="Leushkin E.V."/>
            <person name="Sutormin R.A."/>
            <person name="Nabieva E.R."/>
            <person name="Penin A.A."/>
            <person name="Kondrashov A.S."/>
            <person name="Logacheva M.D."/>
        </authorList>
    </citation>
    <scope>NUCLEOTIDE SEQUENCE [LARGE SCALE GENOMIC DNA]</scope>
</reference>
<feature type="domain" description="BZIP" evidence="7">
    <location>
        <begin position="32"/>
        <end position="78"/>
    </location>
</feature>
<name>S8DP14_9LAMI</name>
<dbReference type="SUPFAM" id="SSF57959">
    <property type="entry name" value="Leucine zipper domain"/>
    <property type="match status" value="1"/>
</dbReference>
<protein>
    <recommendedName>
        <fullName evidence="7">BZIP domain-containing protein</fullName>
    </recommendedName>
</protein>
<feature type="non-terminal residue" evidence="8">
    <location>
        <position position="1"/>
    </location>
</feature>
<dbReference type="EMBL" id="AUSU01004622">
    <property type="protein sequence ID" value="EPS64773.1"/>
    <property type="molecule type" value="Genomic_DNA"/>
</dbReference>
<evidence type="ECO:0000256" key="6">
    <source>
        <dbReference type="SAM" id="MobiDB-lite"/>
    </source>
</evidence>
<dbReference type="PROSITE" id="PS50217">
    <property type="entry name" value="BZIP"/>
    <property type="match status" value="1"/>
</dbReference>
<feature type="compositionally biased region" description="Low complexity" evidence="6">
    <location>
        <begin position="21"/>
        <end position="30"/>
    </location>
</feature>
<dbReference type="Proteomes" id="UP000015453">
    <property type="component" value="Unassembled WGS sequence"/>
</dbReference>
<dbReference type="Pfam" id="PF00170">
    <property type="entry name" value="bZIP_1"/>
    <property type="match status" value="1"/>
</dbReference>